<evidence type="ECO:0000313" key="1">
    <source>
        <dbReference type="EMBL" id="AUD77865.1"/>
    </source>
</evidence>
<accession>A0A2K9A1W5</accession>
<keyword evidence="2" id="KW-1185">Reference proteome</keyword>
<reference evidence="1 2" key="1">
    <citation type="submission" date="2017-12" db="EMBL/GenBank/DDBJ databases">
        <title>Kangiella profundi FT102 completed genome.</title>
        <authorList>
            <person name="Xu J."/>
            <person name="Wang J."/>
            <person name="Lu Y."/>
        </authorList>
    </citation>
    <scope>NUCLEOTIDE SEQUENCE [LARGE SCALE GENOMIC DNA]</scope>
    <source>
        <strain evidence="1 2">FT102</strain>
    </source>
</reference>
<dbReference type="AlphaFoldDB" id="A0A2K9A1W5"/>
<protein>
    <submittedName>
        <fullName evidence="1">Chemotaxis protein CheW</fullName>
    </submittedName>
</protein>
<name>A0A2K9A1W5_9GAMM</name>
<dbReference type="Proteomes" id="UP000232693">
    <property type="component" value="Chromosome"/>
</dbReference>
<dbReference type="KEGG" id="kpd:CW740_00885"/>
<dbReference type="PANTHER" id="PTHR22617:SF43">
    <property type="entry name" value="PROTEIN PILI"/>
    <property type="match status" value="1"/>
</dbReference>
<gene>
    <name evidence="1" type="ORF">CW740_00885</name>
</gene>
<dbReference type="Gene3D" id="2.40.50.180">
    <property type="entry name" value="CheA-289, Domain 4"/>
    <property type="match status" value="1"/>
</dbReference>
<dbReference type="PANTHER" id="PTHR22617">
    <property type="entry name" value="CHEMOTAXIS SENSOR HISTIDINE KINASE-RELATED"/>
    <property type="match status" value="1"/>
</dbReference>
<dbReference type="InterPro" id="IPR039315">
    <property type="entry name" value="CheW"/>
</dbReference>
<dbReference type="OrthoDB" id="5298045at2"/>
<dbReference type="Pfam" id="PF01584">
    <property type="entry name" value="CheW"/>
    <property type="match status" value="1"/>
</dbReference>
<dbReference type="GO" id="GO:0006935">
    <property type="term" value="P:chemotaxis"/>
    <property type="evidence" value="ECO:0007669"/>
    <property type="project" value="InterPro"/>
</dbReference>
<sequence length="182" mass="19810">MSGTDATNIVGILADIAERSQKHRDSLPQHDVSGGAFYSGVGFLLNGVNYLAPLDEISEIIPVPQTTKVPGAKGWLKGVANLRGVLLALVDLQEYLGRPSSRNILKQRVLVLDQHGSYLGLIVDEVRGLHHFEEDEQVEGSLTADAVIAPYIVGGFERNGELWRVFGMKELSESPELHQVAV</sequence>
<dbReference type="GO" id="GO:0007165">
    <property type="term" value="P:signal transduction"/>
    <property type="evidence" value="ECO:0007669"/>
    <property type="project" value="InterPro"/>
</dbReference>
<dbReference type="GO" id="GO:0005829">
    <property type="term" value="C:cytosol"/>
    <property type="evidence" value="ECO:0007669"/>
    <property type="project" value="TreeGrafter"/>
</dbReference>
<evidence type="ECO:0000313" key="2">
    <source>
        <dbReference type="Proteomes" id="UP000232693"/>
    </source>
</evidence>
<dbReference type="InterPro" id="IPR036061">
    <property type="entry name" value="CheW-like_dom_sf"/>
</dbReference>
<dbReference type="SUPFAM" id="SSF50341">
    <property type="entry name" value="CheW-like"/>
    <property type="match status" value="1"/>
</dbReference>
<dbReference type="Gene3D" id="2.30.30.40">
    <property type="entry name" value="SH3 Domains"/>
    <property type="match status" value="1"/>
</dbReference>
<dbReference type="EMBL" id="CP025120">
    <property type="protein sequence ID" value="AUD77865.1"/>
    <property type="molecule type" value="Genomic_DNA"/>
</dbReference>
<dbReference type="RefSeq" id="WP_106645785.1">
    <property type="nucleotide sequence ID" value="NZ_BMGO01000001.1"/>
</dbReference>
<dbReference type="PROSITE" id="PS50851">
    <property type="entry name" value="CHEW"/>
    <property type="match status" value="1"/>
</dbReference>
<organism evidence="1 2">
    <name type="scientific">Kangiella profundi</name>
    <dbReference type="NCBI Taxonomy" id="1561924"/>
    <lineage>
        <taxon>Bacteria</taxon>
        <taxon>Pseudomonadati</taxon>
        <taxon>Pseudomonadota</taxon>
        <taxon>Gammaproteobacteria</taxon>
        <taxon>Kangiellales</taxon>
        <taxon>Kangiellaceae</taxon>
        <taxon>Kangiella</taxon>
    </lineage>
</organism>
<dbReference type="SMART" id="SM00260">
    <property type="entry name" value="CheW"/>
    <property type="match status" value="1"/>
</dbReference>
<proteinExistence type="predicted"/>
<dbReference type="InterPro" id="IPR002545">
    <property type="entry name" value="CheW-lke_dom"/>
</dbReference>